<keyword evidence="1" id="KW-0472">Membrane</keyword>
<feature type="transmembrane region" description="Helical" evidence="1">
    <location>
        <begin position="376"/>
        <end position="395"/>
    </location>
</feature>
<name>A0A0S7BD68_9CHLR</name>
<reference evidence="2" key="1">
    <citation type="submission" date="2015-07" db="EMBL/GenBank/DDBJ databases">
        <title>Draft Genome Sequences of Anaerolinea thermolimosa IMO-1, Bellilinea caldifistulae GOMI-1, Leptolinea tardivitalis YMTK-2, Levilinea saccharolytica KIBI-1,Longilinea arvoryzae KOME-1, Previously Described as Members of the Anaerolineaceae (Chloroflexi).</title>
        <authorList>
            <person name="Sekiguchi Y."/>
            <person name="Ohashi A."/>
            <person name="Matsuura N."/>
            <person name="Tourlousse M.D."/>
        </authorList>
    </citation>
    <scope>NUCLEOTIDE SEQUENCE [LARGE SCALE GENOMIC DNA]</scope>
    <source>
        <strain evidence="2">KOME-1</strain>
    </source>
</reference>
<dbReference type="SUPFAM" id="SSF53649">
    <property type="entry name" value="Alkaline phosphatase-like"/>
    <property type="match status" value="1"/>
</dbReference>
<dbReference type="InterPro" id="IPR002591">
    <property type="entry name" value="Phosphodiest/P_Trfase"/>
</dbReference>
<dbReference type="STRING" id="360412.LARV_03648"/>
<evidence type="ECO:0000313" key="2">
    <source>
        <dbReference type="EMBL" id="GAP15855.1"/>
    </source>
</evidence>
<dbReference type="Gene3D" id="3.40.720.10">
    <property type="entry name" value="Alkaline Phosphatase, subunit A"/>
    <property type="match status" value="1"/>
</dbReference>
<organism evidence="2">
    <name type="scientific">Longilinea arvoryzae</name>
    <dbReference type="NCBI Taxonomy" id="360412"/>
    <lineage>
        <taxon>Bacteria</taxon>
        <taxon>Bacillati</taxon>
        <taxon>Chloroflexota</taxon>
        <taxon>Anaerolineae</taxon>
        <taxon>Anaerolineales</taxon>
        <taxon>Anaerolineaceae</taxon>
        <taxon>Longilinea</taxon>
    </lineage>
</organism>
<dbReference type="PANTHER" id="PTHR10151">
    <property type="entry name" value="ECTONUCLEOTIDE PYROPHOSPHATASE/PHOSPHODIESTERASE"/>
    <property type="match status" value="1"/>
</dbReference>
<gene>
    <name evidence="2" type="ORF">LARV_03648</name>
</gene>
<feature type="transmembrane region" description="Helical" evidence="1">
    <location>
        <begin position="476"/>
        <end position="495"/>
    </location>
</feature>
<dbReference type="OrthoDB" id="279982at2"/>
<sequence length="553" mass="58027">MKQKGWIAGGILVLLALAAMAYFWATGLFASLEAYRSPLHASPPQAGPALGQPATRRVVFVLIDALRADTAQNAEVMPTLAKLRAQGASATDHSQPPSYSEPGYSVLLTGAWPELSDGPAVNLDYADIPTFTQDNLFSAAHRAGLQTAVSGYYWFEKLIPQSAVDLSFYTPGEDRVADRAVVDAALPWLAGDQAQLVLVHIDQVDYAGHHEGGAKSPAWNEAARRADDLLAEIVAQLDLSQDTLLVTSDHGQIDAGGHGGDDPVVLVEPFVLVGAGVKPGSYPDIQMVDIAPTLAALLGTNLPASTQGQVLTDMLDLPEQTLAALPAATQAQQTALLKAYSAGMGVAAPAVAGTDVAAYQAAIASIRADRIACERLPRIGLAVVLGLIPLVMLFLKRRSGTAWFLGGAILFQALFHFRYAFLDGKVYSLSGITSQADFTSYIVTTGGIALVISWTVIMLASGLLRRGPAAAARGTLALALTTAYLLLIPILYHFALNGAVVTGFLPEMAPAFMALLSLVALIIVSAGGLLLTGLAALLATRSQPENNRMEGSI</sequence>
<protein>
    <submittedName>
        <fullName evidence="2">Uncharacterized protein of the AP superfamily</fullName>
    </submittedName>
</protein>
<dbReference type="EMBL" id="DF967972">
    <property type="protein sequence ID" value="GAP15855.1"/>
    <property type="molecule type" value="Genomic_DNA"/>
</dbReference>
<proteinExistence type="predicted"/>
<feature type="transmembrane region" description="Helical" evidence="1">
    <location>
        <begin position="441"/>
        <end position="464"/>
    </location>
</feature>
<keyword evidence="3" id="KW-1185">Reference proteome</keyword>
<dbReference type="RefSeq" id="WP_075074997.1">
    <property type="nucleotide sequence ID" value="NZ_DF967972.1"/>
</dbReference>
<dbReference type="PANTHER" id="PTHR10151:SF120">
    <property type="entry name" value="BIS(5'-ADENOSYL)-TRIPHOSPHATASE"/>
    <property type="match status" value="1"/>
</dbReference>
<accession>A0A0S7BD68</accession>
<evidence type="ECO:0000256" key="1">
    <source>
        <dbReference type="SAM" id="Phobius"/>
    </source>
</evidence>
<dbReference type="Pfam" id="PF01663">
    <property type="entry name" value="Phosphodiest"/>
    <property type="match status" value="2"/>
</dbReference>
<keyword evidence="1" id="KW-1133">Transmembrane helix</keyword>
<dbReference type="AlphaFoldDB" id="A0A0S7BD68"/>
<feature type="transmembrane region" description="Helical" evidence="1">
    <location>
        <begin position="402"/>
        <end position="421"/>
    </location>
</feature>
<evidence type="ECO:0000313" key="3">
    <source>
        <dbReference type="Proteomes" id="UP000055060"/>
    </source>
</evidence>
<feature type="transmembrane region" description="Helical" evidence="1">
    <location>
        <begin position="515"/>
        <end position="539"/>
    </location>
</feature>
<dbReference type="InterPro" id="IPR017850">
    <property type="entry name" value="Alkaline_phosphatase_core_sf"/>
</dbReference>
<keyword evidence="1" id="KW-0812">Transmembrane</keyword>
<dbReference type="Proteomes" id="UP000055060">
    <property type="component" value="Unassembled WGS sequence"/>
</dbReference>
<dbReference type="GO" id="GO:0016787">
    <property type="term" value="F:hydrolase activity"/>
    <property type="evidence" value="ECO:0007669"/>
    <property type="project" value="UniProtKB-ARBA"/>
</dbReference>